<evidence type="ECO:0000256" key="1">
    <source>
        <dbReference type="PROSITE-ProRule" id="PRU00497"/>
    </source>
</evidence>
<dbReference type="AlphaFoldDB" id="A0A834XUP1"/>
<dbReference type="EMBL" id="JACMRX010000003">
    <property type="protein sequence ID" value="KAF7992817.1"/>
    <property type="molecule type" value="Genomic_DNA"/>
</dbReference>
<feature type="signal peptide" evidence="4">
    <location>
        <begin position="1"/>
        <end position="19"/>
    </location>
</feature>
<comment type="caution">
    <text evidence="5">The sequence shown here is derived from an EMBL/GenBank/DDBJ whole genome shotgun (WGS) entry which is preliminary data.</text>
</comment>
<dbReference type="PROSITE" id="PS51155">
    <property type="entry name" value="CHIT_BIND_RR_2"/>
    <property type="match status" value="1"/>
</dbReference>
<evidence type="ECO:0000256" key="3">
    <source>
        <dbReference type="SAM" id="Phobius"/>
    </source>
</evidence>
<dbReference type="GO" id="GO:0008010">
    <property type="term" value="F:structural constituent of chitin-based larval cuticle"/>
    <property type="evidence" value="ECO:0007669"/>
    <property type="project" value="TreeGrafter"/>
</dbReference>
<dbReference type="GO" id="GO:0062129">
    <property type="term" value="C:chitin-based extracellular matrix"/>
    <property type="evidence" value="ECO:0007669"/>
    <property type="project" value="TreeGrafter"/>
</dbReference>
<feature type="region of interest" description="Disordered" evidence="2">
    <location>
        <begin position="30"/>
        <end position="65"/>
    </location>
</feature>
<dbReference type="Proteomes" id="UP000639338">
    <property type="component" value="Unassembled WGS sequence"/>
</dbReference>
<keyword evidence="3" id="KW-0812">Transmembrane</keyword>
<feature type="transmembrane region" description="Helical" evidence="3">
    <location>
        <begin position="107"/>
        <end position="125"/>
    </location>
</feature>
<feature type="region of interest" description="Disordered" evidence="2">
    <location>
        <begin position="211"/>
        <end position="239"/>
    </location>
</feature>
<keyword evidence="4" id="KW-0732">Signal</keyword>
<protein>
    <recommendedName>
        <fullName evidence="7">Cuticular protein</fullName>
    </recommendedName>
</protein>
<dbReference type="InterPro" id="IPR050468">
    <property type="entry name" value="Cuticle_Struct_Prot"/>
</dbReference>
<dbReference type="OrthoDB" id="6371055at2759"/>
<feature type="compositionally biased region" description="Polar residues" evidence="2">
    <location>
        <begin position="47"/>
        <end position="58"/>
    </location>
</feature>
<keyword evidence="1" id="KW-0193">Cuticle</keyword>
<evidence type="ECO:0000313" key="6">
    <source>
        <dbReference type="Proteomes" id="UP000639338"/>
    </source>
</evidence>
<keyword evidence="3" id="KW-0472">Membrane</keyword>
<proteinExistence type="predicted"/>
<dbReference type="PANTHER" id="PTHR10380">
    <property type="entry name" value="CUTICLE PROTEIN"/>
    <property type="match status" value="1"/>
</dbReference>
<evidence type="ECO:0008006" key="7">
    <source>
        <dbReference type="Google" id="ProtNLM"/>
    </source>
</evidence>
<reference evidence="5 6" key="1">
    <citation type="submission" date="2020-08" db="EMBL/GenBank/DDBJ databases">
        <title>Aphidius gifuensis genome sequencing and assembly.</title>
        <authorList>
            <person name="Du Z."/>
        </authorList>
    </citation>
    <scope>NUCLEOTIDE SEQUENCE [LARGE SCALE GENOMIC DNA]</scope>
    <source>
        <strain evidence="5">YNYX2018</strain>
        <tissue evidence="5">Adults</tissue>
    </source>
</reference>
<dbReference type="Pfam" id="PF00379">
    <property type="entry name" value="Chitin_bind_4"/>
    <property type="match status" value="1"/>
</dbReference>
<evidence type="ECO:0000313" key="5">
    <source>
        <dbReference type="EMBL" id="KAF7992817.1"/>
    </source>
</evidence>
<accession>A0A834XUP1</accession>
<evidence type="ECO:0000256" key="2">
    <source>
        <dbReference type="SAM" id="MobiDB-lite"/>
    </source>
</evidence>
<name>A0A834XUP1_APHGI</name>
<keyword evidence="3" id="KW-1133">Transmembrane helix</keyword>
<keyword evidence="6" id="KW-1185">Reference proteome</keyword>
<feature type="compositionally biased region" description="Low complexity" evidence="2">
    <location>
        <begin position="214"/>
        <end position="238"/>
    </location>
</feature>
<dbReference type="PANTHER" id="PTHR10380:SF234">
    <property type="entry name" value="CUTICULAR PROTEIN 97EA, ISOFORM A"/>
    <property type="match status" value="1"/>
</dbReference>
<feature type="chain" id="PRO_5032469967" description="Cuticular protein" evidence="4">
    <location>
        <begin position="20"/>
        <end position="345"/>
    </location>
</feature>
<organism evidence="5 6">
    <name type="scientific">Aphidius gifuensis</name>
    <name type="common">Parasitoid wasp</name>
    <dbReference type="NCBI Taxonomy" id="684658"/>
    <lineage>
        <taxon>Eukaryota</taxon>
        <taxon>Metazoa</taxon>
        <taxon>Ecdysozoa</taxon>
        <taxon>Arthropoda</taxon>
        <taxon>Hexapoda</taxon>
        <taxon>Insecta</taxon>
        <taxon>Pterygota</taxon>
        <taxon>Neoptera</taxon>
        <taxon>Endopterygota</taxon>
        <taxon>Hymenoptera</taxon>
        <taxon>Apocrita</taxon>
        <taxon>Ichneumonoidea</taxon>
        <taxon>Braconidae</taxon>
        <taxon>Aphidiinae</taxon>
        <taxon>Aphidius</taxon>
    </lineage>
</organism>
<evidence type="ECO:0000256" key="4">
    <source>
        <dbReference type="SAM" id="SignalP"/>
    </source>
</evidence>
<sequence>MKVFVTMMIMALTVTLTMGQYRQAQPGYEEYENDYESARPTHPTPRSYASSAPQQRPTEASAPKPTPVAILKQINRHNEDGSYTYGFEGADGIFFSNLFSFKYISKLFIQLIFIILYFSIFLGSFKIETKQASGAVSGKYGYVDDSGKVRVVEYGADQYGFQPAGEGITVAPPTLVDENETKEGQNQNLDYQEYQQPARPIQRPIPQIAPAPARPAYRQPQPQPQQLQQQQPQQPQYRNEAAYNREPAPINRPIFSPAPSQLQQSQIIRTQNEYERPPLSQTYNQGPVQFNPAPVQENPAPAPPVRAPVAQARAAPGGILDQLARDYALPQGGSAPLHDISFGFY</sequence>
<dbReference type="InterPro" id="IPR000618">
    <property type="entry name" value="Insect_cuticle"/>
</dbReference>
<gene>
    <name evidence="5" type="ORF">HCN44_005161</name>
</gene>